<reference evidence="1" key="1">
    <citation type="submission" date="2022-09" db="EMBL/GenBank/DDBJ databases">
        <title>Maribacter litopenaei sp. nov., isolated from the intestinal tract of the Pacific White Shrimp, Litopenaeus vannamei.</title>
        <authorList>
            <person name="Kim S.Y."/>
            <person name="Hwang C.Y."/>
        </authorList>
    </citation>
    <scope>NUCLEOTIDE SEQUENCE</scope>
    <source>
        <strain evidence="1">HL-LV01</strain>
    </source>
</reference>
<evidence type="ECO:0000313" key="2">
    <source>
        <dbReference type="Proteomes" id="UP001059209"/>
    </source>
</evidence>
<dbReference type="Proteomes" id="UP001059209">
    <property type="component" value="Chromosome"/>
</dbReference>
<organism evidence="1 2">
    <name type="scientific">Maribacter litopenaei</name>
    <dbReference type="NCBI Taxonomy" id="2976127"/>
    <lineage>
        <taxon>Bacteria</taxon>
        <taxon>Pseudomonadati</taxon>
        <taxon>Bacteroidota</taxon>
        <taxon>Flavobacteriia</taxon>
        <taxon>Flavobacteriales</taxon>
        <taxon>Flavobacteriaceae</taxon>
        <taxon>Maribacter</taxon>
    </lineage>
</organism>
<evidence type="ECO:0008006" key="3">
    <source>
        <dbReference type="Google" id="ProtNLM"/>
    </source>
</evidence>
<gene>
    <name evidence="1" type="ORF">NYZ99_16665</name>
</gene>
<sequence>MVYIDQDFRADLGFVPRRDILKWGNGIQYIAYPQGGIFNTHGFRALSVMFWRPSLDYKKTDHRYSLSWETDFRNQASAEVSFTNNFIFLTQDFDPTGTPGAIPLPGNQGYHFNQVSFEYQSNNSNILTYGGTATIGRFFNGEISSVGGQVGLRIQPKAQISVGLDYNGIRLPDPYADADIFFATLRSEITFSKSVF</sequence>
<protein>
    <recommendedName>
        <fullName evidence="3">MetA-pathway of phenol degradation</fullName>
    </recommendedName>
</protein>
<name>A0ABY5Y681_9FLAO</name>
<dbReference type="RefSeq" id="WP_260572382.1">
    <property type="nucleotide sequence ID" value="NZ_CP104205.1"/>
</dbReference>
<evidence type="ECO:0000313" key="1">
    <source>
        <dbReference type="EMBL" id="UWX54523.1"/>
    </source>
</evidence>
<proteinExistence type="predicted"/>
<accession>A0ABY5Y681</accession>
<dbReference type="EMBL" id="CP104205">
    <property type="protein sequence ID" value="UWX54523.1"/>
    <property type="molecule type" value="Genomic_DNA"/>
</dbReference>
<keyword evidence="2" id="KW-1185">Reference proteome</keyword>